<dbReference type="EMBL" id="UINC01207225">
    <property type="protein sequence ID" value="SVE29226.1"/>
    <property type="molecule type" value="Genomic_DNA"/>
</dbReference>
<dbReference type="Gene3D" id="3.40.710.10">
    <property type="entry name" value="DD-peptidase/beta-lactamase superfamily"/>
    <property type="match status" value="1"/>
</dbReference>
<evidence type="ECO:0000259" key="1">
    <source>
        <dbReference type="Pfam" id="PF00144"/>
    </source>
</evidence>
<dbReference type="PANTHER" id="PTHR43283">
    <property type="entry name" value="BETA-LACTAMASE-RELATED"/>
    <property type="match status" value="1"/>
</dbReference>
<sequence length="241" mass="26910">RVNGPHYAMSVTKTMTSVTLARAIHLGLLSMKDLDKPVVDFLPGIDRSKIKPGVETITLRDALFMKSGLRFPTKTYAYSLGEKYHRQKHFQKLFENTSPITPTQKQYKYTGTDPSLIMMIIDLKAKGSAQEFFAKEVAEKFGAIYCWDNQGCGIPKCGAGSNFTSRSLLKIGTAIALGGKYNGEQLLSAEYVKEVMNTNKGEGYFYYFHNRKKRSPDNKVNFISGIGAGGQYMSIFPKLNL</sequence>
<name>A0A383C9Z2_9ZZZZ</name>
<dbReference type="InterPro" id="IPR012338">
    <property type="entry name" value="Beta-lactam/transpept-like"/>
</dbReference>
<dbReference type="InterPro" id="IPR001466">
    <property type="entry name" value="Beta-lactam-related"/>
</dbReference>
<dbReference type="InterPro" id="IPR050789">
    <property type="entry name" value="Diverse_Enzym_Activities"/>
</dbReference>
<accession>A0A383C9Z2</accession>
<dbReference type="PANTHER" id="PTHR43283:SF7">
    <property type="entry name" value="BETA-LACTAMASE-RELATED DOMAIN-CONTAINING PROTEIN"/>
    <property type="match status" value="1"/>
</dbReference>
<gene>
    <name evidence="2" type="ORF">METZ01_LOCUS482080</name>
</gene>
<feature type="domain" description="Beta-lactamase-related" evidence="1">
    <location>
        <begin position="8"/>
        <end position="142"/>
    </location>
</feature>
<dbReference type="SUPFAM" id="SSF56601">
    <property type="entry name" value="beta-lactamase/transpeptidase-like"/>
    <property type="match status" value="1"/>
</dbReference>
<evidence type="ECO:0000313" key="2">
    <source>
        <dbReference type="EMBL" id="SVE29226.1"/>
    </source>
</evidence>
<organism evidence="2">
    <name type="scientific">marine metagenome</name>
    <dbReference type="NCBI Taxonomy" id="408172"/>
    <lineage>
        <taxon>unclassified sequences</taxon>
        <taxon>metagenomes</taxon>
        <taxon>ecological metagenomes</taxon>
    </lineage>
</organism>
<protein>
    <recommendedName>
        <fullName evidence="1">Beta-lactamase-related domain-containing protein</fullName>
    </recommendedName>
</protein>
<proteinExistence type="predicted"/>
<feature type="non-terminal residue" evidence="2">
    <location>
        <position position="1"/>
    </location>
</feature>
<reference evidence="2" key="1">
    <citation type="submission" date="2018-05" db="EMBL/GenBank/DDBJ databases">
        <authorList>
            <person name="Lanie J.A."/>
            <person name="Ng W.-L."/>
            <person name="Kazmierczak K.M."/>
            <person name="Andrzejewski T.M."/>
            <person name="Davidsen T.M."/>
            <person name="Wayne K.J."/>
            <person name="Tettelin H."/>
            <person name="Glass J.I."/>
            <person name="Rusch D."/>
            <person name="Podicherti R."/>
            <person name="Tsui H.-C.T."/>
            <person name="Winkler M.E."/>
        </authorList>
    </citation>
    <scope>NUCLEOTIDE SEQUENCE</scope>
</reference>
<feature type="non-terminal residue" evidence="2">
    <location>
        <position position="241"/>
    </location>
</feature>
<dbReference type="AlphaFoldDB" id="A0A383C9Z2"/>
<dbReference type="Pfam" id="PF00144">
    <property type="entry name" value="Beta-lactamase"/>
    <property type="match status" value="1"/>
</dbReference>